<keyword evidence="10" id="KW-0915">Sodium</keyword>
<evidence type="ECO:0000256" key="3">
    <source>
        <dbReference type="ARBA" id="ARBA00022692"/>
    </source>
</evidence>
<evidence type="ECO:0000256" key="10">
    <source>
        <dbReference type="HAMAP-Rule" id="MF_00454"/>
    </source>
</evidence>
<keyword evidence="2 10" id="KW-1003">Cell membrane</keyword>
<evidence type="ECO:0000256" key="4">
    <source>
        <dbReference type="ARBA" id="ARBA00022989"/>
    </source>
</evidence>
<gene>
    <name evidence="10 11" type="primary">crcB</name>
    <name evidence="10" type="synonym">fluC</name>
    <name evidence="11" type="ORF">EXE57_15320</name>
</gene>
<comment type="function">
    <text evidence="9 10">Fluoride-specific ion channel. Important for reducing fluoride concentration in the cell, thus reducing its toxicity.</text>
</comment>
<comment type="catalytic activity">
    <reaction evidence="8">
        <text>fluoride(in) = fluoride(out)</text>
        <dbReference type="Rhea" id="RHEA:76159"/>
        <dbReference type="ChEBI" id="CHEBI:17051"/>
    </reaction>
    <physiologicalReaction direction="left-to-right" evidence="8">
        <dbReference type="Rhea" id="RHEA:76160"/>
    </physiologicalReaction>
</comment>
<keyword evidence="10" id="KW-0406">Ion transport</keyword>
<dbReference type="HAMAP" id="MF_00454">
    <property type="entry name" value="FluC"/>
    <property type="match status" value="1"/>
</dbReference>
<dbReference type="GO" id="GO:0140114">
    <property type="term" value="P:cellular detoxification of fluoride"/>
    <property type="evidence" value="ECO:0007669"/>
    <property type="project" value="UniProtKB-UniRule"/>
</dbReference>
<evidence type="ECO:0000256" key="6">
    <source>
        <dbReference type="ARBA" id="ARBA00023303"/>
    </source>
</evidence>
<keyword evidence="6 10" id="KW-0407">Ion channel</keyword>
<feature type="transmembrane region" description="Helical" evidence="10">
    <location>
        <begin position="91"/>
        <end position="114"/>
    </location>
</feature>
<feature type="transmembrane region" description="Helical" evidence="10">
    <location>
        <begin position="61"/>
        <end position="79"/>
    </location>
</feature>
<dbReference type="AlphaFoldDB" id="A0A4P7GQH0"/>
<evidence type="ECO:0000313" key="12">
    <source>
        <dbReference type="Proteomes" id="UP000294894"/>
    </source>
</evidence>
<sequence>MAAVALGGGLGSAARWSVSELLVADGFPWATFAVNVAGCLLLGVLMVVVTDVVTDRPLLRPFVGVGVLGGFTTFSTYAVETRDLLAAGEAAVASAYVLGSVAAGLVAVWAGLLLTRRALDAGARS</sequence>
<dbReference type="GO" id="GO:0062054">
    <property type="term" value="F:fluoride channel activity"/>
    <property type="evidence" value="ECO:0007669"/>
    <property type="project" value="UniProtKB-UniRule"/>
</dbReference>
<keyword evidence="3 10" id="KW-0812">Transmembrane</keyword>
<keyword evidence="10" id="KW-0813">Transport</keyword>
<comment type="subcellular location">
    <subcellularLocation>
        <location evidence="1 10">Cell membrane</location>
        <topology evidence="1 10">Multi-pass membrane protein</topology>
    </subcellularLocation>
</comment>
<reference evidence="11 12" key="1">
    <citation type="submission" date="2019-03" db="EMBL/GenBank/DDBJ databases">
        <title>Three New Species of Nocardioides, Nocardioides euryhalodurans sp. nov., Nocardioides seonyuensis sp. nov. and Nocardioides eburneoflavus sp. nov., Iolated from Soil.</title>
        <authorList>
            <person name="Roh S.G."/>
            <person name="Lee C."/>
            <person name="Kim M.-K."/>
            <person name="Kim S.B."/>
        </authorList>
    </citation>
    <scope>NUCLEOTIDE SEQUENCE [LARGE SCALE GENOMIC DNA]</scope>
    <source>
        <strain evidence="11 12">MMS17-SY117</strain>
    </source>
</reference>
<evidence type="ECO:0000313" key="11">
    <source>
        <dbReference type="EMBL" id="QBR94538.1"/>
    </source>
</evidence>
<comment type="similarity">
    <text evidence="7 10">Belongs to the fluoride channel Fluc/FEX (TC 1.A.43) family.</text>
</comment>
<dbReference type="Proteomes" id="UP000294894">
    <property type="component" value="Chromosome"/>
</dbReference>
<dbReference type="NCBIfam" id="TIGR00494">
    <property type="entry name" value="crcB"/>
    <property type="match status" value="1"/>
</dbReference>
<evidence type="ECO:0000256" key="1">
    <source>
        <dbReference type="ARBA" id="ARBA00004651"/>
    </source>
</evidence>
<evidence type="ECO:0000256" key="2">
    <source>
        <dbReference type="ARBA" id="ARBA00022475"/>
    </source>
</evidence>
<proteinExistence type="inferred from homology"/>
<keyword evidence="12" id="KW-1185">Reference proteome</keyword>
<dbReference type="Pfam" id="PF02537">
    <property type="entry name" value="CRCB"/>
    <property type="match status" value="1"/>
</dbReference>
<dbReference type="EMBL" id="CP038267">
    <property type="protein sequence ID" value="QBR94538.1"/>
    <property type="molecule type" value="Genomic_DNA"/>
</dbReference>
<evidence type="ECO:0000256" key="9">
    <source>
        <dbReference type="ARBA" id="ARBA00049940"/>
    </source>
</evidence>
<protein>
    <recommendedName>
        <fullName evidence="10">Fluoride-specific ion channel FluC</fullName>
    </recommendedName>
</protein>
<dbReference type="InterPro" id="IPR003691">
    <property type="entry name" value="FluC"/>
</dbReference>
<organism evidence="11 12">
    <name type="scientific">Nocardioides euryhalodurans</name>
    <dbReference type="NCBI Taxonomy" id="2518370"/>
    <lineage>
        <taxon>Bacteria</taxon>
        <taxon>Bacillati</taxon>
        <taxon>Actinomycetota</taxon>
        <taxon>Actinomycetes</taxon>
        <taxon>Propionibacteriales</taxon>
        <taxon>Nocardioidaceae</taxon>
        <taxon>Nocardioides</taxon>
    </lineage>
</organism>
<feature type="transmembrane region" description="Helical" evidence="10">
    <location>
        <begin position="29"/>
        <end position="49"/>
    </location>
</feature>
<evidence type="ECO:0000256" key="5">
    <source>
        <dbReference type="ARBA" id="ARBA00023136"/>
    </source>
</evidence>
<dbReference type="KEGG" id="noy:EXE57_15320"/>
<keyword evidence="4 10" id="KW-1133">Transmembrane helix</keyword>
<comment type="activity regulation">
    <text evidence="10">Na(+) is not transported, but it plays an essential structural role and its presence is essential for fluoride channel function.</text>
</comment>
<dbReference type="GO" id="GO:0005886">
    <property type="term" value="C:plasma membrane"/>
    <property type="evidence" value="ECO:0007669"/>
    <property type="project" value="UniProtKB-SubCell"/>
</dbReference>
<evidence type="ECO:0000256" key="7">
    <source>
        <dbReference type="ARBA" id="ARBA00035120"/>
    </source>
</evidence>
<dbReference type="GO" id="GO:0046872">
    <property type="term" value="F:metal ion binding"/>
    <property type="evidence" value="ECO:0007669"/>
    <property type="project" value="UniProtKB-KW"/>
</dbReference>
<name>A0A4P7GQH0_9ACTN</name>
<dbReference type="PANTHER" id="PTHR28259:SF1">
    <property type="entry name" value="FLUORIDE EXPORT PROTEIN 1-RELATED"/>
    <property type="match status" value="1"/>
</dbReference>
<evidence type="ECO:0000256" key="8">
    <source>
        <dbReference type="ARBA" id="ARBA00035585"/>
    </source>
</evidence>
<feature type="binding site" evidence="10">
    <location>
        <position position="69"/>
    </location>
    <ligand>
        <name>Na(+)</name>
        <dbReference type="ChEBI" id="CHEBI:29101"/>
        <note>structural</note>
    </ligand>
</feature>
<feature type="binding site" evidence="10">
    <location>
        <position position="72"/>
    </location>
    <ligand>
        <name>Na(+)</name>
        <dbReference type="ChEBI" id="CHEBI:29101"/>
        <note>structural</note>
    </ligand>
</feature>
<keyword evidence="10" id="KW-0479">Metal-binding</keyword>
<accession>A0A4P7GQH0</accession>
<keyword evidence="5 10" id="KW-0472">Membrane</keyword>
<dbReference type="PANTHER" id="PTHR28259">
    <property type="entry name" value="FLUORIDE EXPORT PROTEIN 1-RELATED"/>
    <property type="match status" value="1"/>
</dbReference>